<feature type="transmembrane region" description="Helical" evidence="1">
    <location>
        <begin position="69"/>
        <end position="91"/>
    </location>
</feature>
<keyword evidence="1" id="KW-0812">Transmembrane</keyword>
<evidence type="ECO:0000313" key="3">
    <source>
        <dbReference type="Proteomes" id="UP001218188"/>
    </source>
</evidence>
<dbReference type="Proteomes" id="UP001218188">
    <property type="component" value="Unassembled WGS sequence"/>
</dbReference>
<evidence type="ECO:0000256" key="1">
    <source>
        <dbReference type="SAM" id="Phobius"/>
    </source>
</evidence>
<dbReference type="AlphaFoldDB" id="A0AAD6TC01"/>
<keyword evidence="3" id="KW-1185">Reference proteome</keyword>
<comment type="caution">
    <text evidence="2">The sequence shown here is derived from an EMBL/GenBank/DDBJ whole genome shotgun (WGS) entry which is preliminary data.</text>
</comment>
<keyword evidence="1" id="KW-1133">Transmembrane helix</keyword>
<evidence type="ECO:0000313" key="2">
    <source>
        <dbReference type="EMBL" id="KAJ7043168.1"/>
    </source>
</evidence>
<sequence>MIRSFFRFVPSLGCVALVWAASFLLLPLIPRQSLVYCTASCPHRPTDYICTPPRRTRALTMTRTACSPYIYFISFNSLTSALLYTTLVLVLPHI</sequence>
<dbReference type="EMBL" id="JARJCM010000010">
    <property type="protein sequence ID" value="KAJ7043168.1"/>
    <property type="molecule type" value="Genomic_DNA"/>
</dbReference>
<name>A0AAD6TC01_9AGAR</name>
<reference evidence="2" key="1">
    <citation type="submission" date="2023-03" db="EMBL/GenBank/DDBJ databases">
        <title>Massive genome expansion in bonnet fungi (Mycena s.s.) driven by repeated elements and novel gene families across ecological guilds.</title>
        <authorList>
            <consortium name="Lawrence Berkeley National Laboratory"/>
            <person name="Harder C.B."/>
            <person name="Miyauchi S."/>
            <person name="Viragh M."/>
            <person name="Kuo A."/>
            <person name="Thoen E."/>
            <person name="Andreopoulos B."/>
            <person name="Lu D."/>
            <person name="Skrede I."/>
            <person name="Drula E."/>
            <person name="Henrissat B."/>
            <person name="Morin E."/>
            <person name="Kohler A."/>
            <person name="Barry K."/>
            <person name="LaButti K."/>
            <person name="Morin E."/>
            <person name="Salamov A."/>
            <person name="Lipzen A."/>
            <person name="Mereny Z."/>
            <person name="Hegedus B."/>
            <person name="Baldrian P."/>
            <person name="Stursova M."/>
            <person name="Weitz H."/>
            <person name="Taylor A."/>
            <person name="Grigoriev I.V."/>
            <person name="Nagy L.G."/>
            <person name="Martin F."/>
            <person name="Kauserud H."/>
        </authorList>
    </citation>
    <scope>NUCLEOTIDE SEQUENCE</scope>
    <source>
        <strain evidence="2">CBHHK200</strain>
    </source>
</reference>
<protein>
    <submittedName>
        <fullName evidence="2">Uncharacterized protein</fullName>
    </submittedName>
</protein>
<accession>A0AAD6TC01</accession>
<organism evidence="2 3">
    <name type="scientific">Mycena alexandri</name>
    <dbReference type="NCBI Taxonomy" id="1745969"/>
    <lineage>
        <taxon>Eukaryota</taxon>
        <taxon>Fungi</taxon>
        <taxon>Dikarya</taxon>
        <taxon>Basidiomycota</taxon>
        <taxon>Agaricomycotina</taxon>
        <taxon>Agaricomycetes</taxon>
        <taxon>Agaricomycetidae</taxon>
        <taxon>Agaricales</taxon>
        <taxon>Marasmiineae</taxon>
        <taxon>Mycenaceae</taxon>
        <taxon>Mycena</taxon>
    </lineage>
</organism>
<proteinExistence type="predicted"/>
<keyword evidence="1" id="KW-0472">Membrane</keyword>
<gene>
    <name evidence="2" type="ORF">C8F04DRAFT_31627</name>
</gene>